<evidence type="ECO:0000313" key="6">
    <source>
        <dbReference type="EMBL" id="ELU03303.1"/>
    </source>
</evidence>
<feature type="domain" description="Formyl transferase N-terminal" evidence="5">
    <location>
        <begin position="2"/>
        <end position="145"/>
    </location>
</feature>
<keyword evidence="8" id="KW-1185">Reference proteome</keyword>
<dbReference type="InterPro" id="IPR004607">
    <property type="entry name" value="GART"/>
</dbReference>
<dbReference type="PANTHER" id="PTHR43369">
    <property type="entry name" value="PHOSPHORIBOSYLGLYCINAMIDE FORMYLTRANSFERASE"/>
    <property type="match status" value="1"/>
</dbReference>
<evidence type="ECO:0000256" key="2">
    <source>
        <dbReference type="ARBA" id="ARBA00012254"/>
    </source>
</evidence>
<protein>
    <recommendedName>
        <fullName evidence="2">phosphoribosylglycinamide formyltransferase 1</fullName>
        <ecNumber evidence="2">2.1.2.2</ecNumber>
    </recommendedName>
</protein>
<evidence type="ECO:0000256" key="3">
    <source>
        <dbReference type="ARBA" id="ARBA00022679"/>
    </source>
</evidence>
<dbReference type="EMBL" id="KB303320">
    <property type="protein sequence ID" value="ELU03303.1"/>
    <property type="molecule type" value="Genomic_DNA"/>
</dbReference>
<comment type="pathway">
    <text evidence="1">Purine metabolism; IMP biosynthesis via de novo pathway; N(2)-formyl-N(1)-(5-phospho-D-ribosyl)glycinamide from N(1)-(5-phospho-D-ribosyl)glycinamide (10-formyl THF route): step 1/1.</text>
</comment>
<dbReference type="OrthoDB" id="2018833at2759"/>
<dbReference type="GO" id="GO:0006189">
    <property type="term" value="P:'de novo' IMP biosynthetic process"/>
    <property type="evidence" value="ECO:0007669"/>
    <property type="project" value="InterPro"/>
</dbReference>
<dbReference type="PANTHER" id="PTHR43369:SF2">
    <property type="entry name" value="PHOSPHORIBOSYLGLYCINAMIDE FORMYLTRANSFERASE"/>
    <property type="match status" value="1"/>
</dbReference>
<dbReference type="InterPro" id="IPR002376">
    <property type="entry name" value="Formyl_transf_N"/>
</dbReference>
<reference evidence="6 8" key="2">
    <citation type="journal article" date="2013" name="Nature">
        <title>Insights into bilaterian evolution from three spiralian genomes.</title>
        <authorList>
            <person name="Simakov O."/>
            <person name="Marletaz F."/>
            <person name="Cho S.J."/>
            <person name="Edsinger-Gonzales E."/>
            <person name="Havlak P."/>
            <person name="Hellsten U."/>
            <person name="Kuo D.H."/>
            <person name="Larsson T."/>
            <person name="Lv J."/>
            <person name="Arendt D."/>
            <person name="Savage R."/>
            <person name="Osoegawa K."/>
            <person name="de Jong P."/>
            <person name="Grimwood J."/>
            <person name="Chapman J.A."/>
            <person name="Shapiro H."/>
            <person name="Aerts A."/>
            <person name="Otillar R.P."/>
            <person name="Terry A.Y."/>
            <person name="Boore J.L."/>
            <person name="Grigoriev I.V."/>
            <person name="Lindberg D.R."/>
            <person name="Seaver E.C."/>
            <person name="Weisblat D.A."/>
            <person name="Putnam N.H."/>
            <person name="Rokhsar D.S."/>
        </authorList>
    </citation>
    <scope>NUCLEOTIDE SEQUENCE</scope>
    <source>
        <strain evidence="6 8">I ESC-2004</strain>
    </source>
</reference>
<dbReference type="EMBL" id="AMQN01045557">
    <property type="status" value="NOT_ANNOTATED_CDS"/>
    <property type="molecule type" value="Genomic_DNA"/>
</dbReference>
<gene>
    <name evidence="6" type="ORF">CAPTEDRAFT_51446</name>
</gene>
<dbReference type="NCBIfam" id="TIGR00639">
    <property type="entry name" value="PurN"/>
    <property type="match status" value="1"/>
</dbReference>
<reference evidence="7" key="3">
    <citation type="submission" date="2015-06" db="UniProtKB">
        <authorList>
            <consortium name="EnsemblMetazoa"/>
        </authorList>
    </citation>
    <scope>IDENTIFICATION</scope>
</reference>
<evidence type="ECO:0000256" key="1">
    <source>
        <dbReference type="ARBA" id="ARBA00005054"/>
    </source>
</evidence>
<proteinExistence type="predicted"/>
<dbReference type="OMA" id="HYVDEGM"/>
<evidence type="ECO:0000256" key="4">
    <source>
        <dbReference type="ARBA" id="ARBA00022755"/>
    </source>
</evidence>
<name>R7UHL4_CAPTE</name>
<dbReference type="STRING" id="283909.R7UHL4"/>
<keyword evidence="4" id="KW-0658">Purine biosynthesis</keyword>
<evidence type="ECO:0000313" key="7">
    <source>
        <dbReference type="EnsemblMetazoa" id="CapteP51446"/>
    </source>
</evidence>
<accession>R7UHL4</accession>
<feature type="non-terminal residue" evidence="6">
    <location>
        <position position="1"/>
    </location>
</feature>
<sequence length="145" mass="16087">VSLVIANRPDAAGLAWAKEQGLPTLLIDHKQFSDRLSFEQALLEALDREKIELVVLAGFMRLLSAEFVARFPKRIINIHPSLLPAYKGLDTHKRVLEAGDKYHGCTVHIVTEALDDGPILAQSKLEVYAGDTPESLAERLLPLEH</sequence>
<dbReference type="Pfam" id="PF00551">
    <property type="entry name" value="Formyl_trans_N"/>
    <property type="match status" value="1"/>
</dbReference>
<dbReference type="GO" id="GO:0005829">
    <property type="term" value="C:cytosol"/>
    <property type="evidence" value="ECO:0007669"/>
    <property type="project" value="TreeGrafter"/>
</dbReference>
<dbReference type="EC" id="2.1.2.2" evidence="2"/>
<dbReference type="CDD" id="cd08645">
    <property type="entry name" value="FMT_core_GART"/>
    <property type="match status" value="1"/>
</dbReference>
<organism evidence="6">
    <name type="scientific">Capitella teleta</name>
    <name type="common">Polychaete worm</name>
    <dbReference type="NCBI Taxonomy" id="283909"/>
    <lineage>
        <taxon>Eukaryota</taxon>
        <taxon>Metazoa</taxon>
        <taxon>Spiralia</taxon>
        <taxon>Lophotrochozoa</taxon>
        <taxon>Annelida</taxon>
        <taxon>Polychaeta</taxon>
        <taxon>Sedentaria</taxon>
        <taxon>Scolecida</taxon>
        <taxon>Capitellidae</taxon>
        <taxon>Capitella</taxon>
    </lineage>
</organism>
<dbReference type="GO" id="GO:0004644">
    <property type="term" value="F:phosphoribosylglycinamide formyltransferase activity"/>
    <property type="evidence" value="ECO:0007669"/>
    <property type="project" value="UniProtKB-EC"/>
</dbReference>
<evidence type="ECO:0000259" key="5">
    <source>
        <dbReference type="Pfam" id="PF00551"/>
    </source>
</evidence>
<dbReference type="SUPFAM" id="SSF53328">
    <property type="entry name" value="Formyltransferase"/>
    <property type="match status" value="1"/>
</dbReference>
<dbReference type="Proteomes" id="UP000014760">
    <property type="component" value="Unassembled WGS sequence"/>
</dbReference>
<dbReference type="Gene3D" id="3.40.50.170">
    <property type="entry name" value="Formyl transferase, N-terminal domain"/>
    <property type="match status" value="1"/>
</dbReference>
<reference evidence="8" key="1">
    <citation type="submission" date="2012-12" db="EMBL/GenBank/DDBJ databases">
        <authorList>
            <person name="Hellsten U."/>
            <person name="Grimwood J."/>
            <person name="Chapman J.A."/>
            <person name="Shapiro H."/>
            <person name="Aerts A."/>
            <person name="Otillar R.P."/>
            <person name="Terry A.Y."/>
            <person name="Boore J.L."/>
            <person name="Simakov O."/>
            <person name="Marletaz F."/>
            <person name="Cho S.-J."/>
            <person name="Edsinger-Gonzales E."/>
            <person name="Havlak P."/>
            <person name="Kuo D.-H."/>
            <person name="Larsson T."/>
            <person name="Lv J."/>
            <person name="Arendt D."/>
            <person name="Savage R."/>
            <person name="Osoegawa K."/>
            <person name="de Jong P."/>
            <person name="Lindberg D.R."/>
            <person name="Seaver E.C."/>
            <person name="Weisblat D.A."/>
            <person name="Putnam N.H."/>
            <person name="Grigoriev I.V."/>
            <person name="Rokhsar D.S."/>
        </authorList>
    </citation>
    <scope>NUCLEOTIDE SEQUENCE</scope>
    <source>
        <strain evidence="8">I ESC-2004</strain>
    </source>
</reference>
<dbReference type="HOGENOM" id="CLU_038395_1_3_1"/>
<dbReference type="AlphaFoldDB" id="R7UHL4"/>
<feature type="non-terminal residue" evidence="6">
    <location>
        <position position="145"/>
    </location>
</feature>
<dbReference type="EnsemblMetazoa" id="CapteT51446">
    <property type="protein sequence ID" value="CapteP51446"/>
    <property type="gene ID" value="CapteG51446"/>
</dbReference>
<dbReference type="InterPro" id="IPR036477">
    <property type="entry name" value="Formyl_transf_N_sf"/>
</dbReference>
<keyword evidence="3" id="KW-0808">Transferase</keyword>
<evidence type="ECO:0000313" key="8">
    <source>
        <dbReference type="Proteomes" id="UP000014760"/>
    </source>
</evidence>